<feature type="domain" description="NTP pyrophosphohydrolase MazG-like" evidence="1">
    <location>
        <begin position="28"/>
        <end position="101"/>
    </location>
</feature>
<dbReference type="GO" id="GO:0046052">
    <property type="term" value="P:UTP catabolic process"/>
    <property type="evidence" value="ECO:0007669"/>
    <property type="project" value="TreeGrafter"/>
</dbReference>
<dbReference type="GO" id="GO:0046061">
    <property type="term" value="P:dATP catabolic process"/>
    <property type="evidence" value="ECO:0007669"/>
    <property type="project" value="TreeGrafter"/>
</dbReference>
<organism evidence="2 3">
    <name type="scientific">candidate division WOR-1 bacterium RIFOXYC12_FULL_54_18</name>
    <dbReference type="NCBI Taxonomy" id="1802584"/>
    <lineage>
        <taxon>Bacteria</taxon>
        <taxon>Bacillati</taxon>
        <taxon>Saganbacteria</taxon>
    </lineage>
</organism>
<dbReference type="NCBIfam" id="TIGR00444">
    <property type="entry name" value="mazG"/>
    <property type="match status" value="1"/>
</dbReference>
<dbReference type="FunFam" id="1.10.287.1080:FF:000003">
    <property type="entry name" value="Nucleoside triphosphate pyrophosphohydrolase"/>
    <property type="match status" value="1"/>
</dbReference>
<dbReference type="Proteomes" id="UP000178602">
    <property type="component" value="Unassembled WGS sequence"/>
</dbReference>
<dbReference type="InterPro" id="IPR004518">
    <property type="entry name" value="MazG-like_dom"/>
</dbReference>
<dbReference type="GO" id="GO:0046081">
    <property type="term" value="P:dUTP catabolic process"/>
    <property type="evidence" value="ECO:0007669"/>
    <property type="project" value="TreeGrafter"/>
</dbReference>
<name>A0A1F4T689_UNCSA</name>
<evidence type="ECO:0000313" key="2">
    <source>
        <dbReference type="EMBL" id="OGC28228.1"/>
    </source>
</evidence>
<dbReference type="InterPro" id="IPR048011">
    <property type="entry name" value="NTP-PPase_MazG-like_C"/>
</dbReference>
<dbReference type="CDD" id="cd11528">
    <property type="entry name" value="NTP-PPase_MazG_Nterm"/>
    <property type="match status" value="1"/>
</dbReference>
<protein>
    <submittedName>
        <fullName evidence="2">Nucleoside triphosphate pyrophosphohydrolase</fullName>
    </submittedName>
</protein>
<dbReference type="GO" id="GO:0006203">
    <property type="term" value="P:dGTP catabolic process"/>
    <property type="evidence" value="ECO:0007669"/>
    <property type="project" value="TreeGrafter"/>
</dbReference>
<feature type="domain" description="NTP pyrophosphohydrolase MazG-like" evidence="1">
    <location>
        <begin position="174"/>
        <end position="238"/>
    </location>
</feature>
<evidence type="ECO:0000313" key="3">
    <source>
        <dbReference type="Proteomes" id="UP000178602"/>
    </source>
</evidence>
<dbReference type="Gene3D" id="1.10.287.1080">
    <property type="entry name" value="MazG-like"/>
    <property type="match status" value="2"/>
</dbReference>
<sequence length="270" mass="31289">MNKTGQSFEELVKVVAILRKKCPWDREQTFASLKPFLIEEVYEAIEAIDHKDFDHLCEELGDMLLHIVMLSVFASQKRKFDINQVVKVITEKMIRRHPHVFGKAKAKNKEEVWRRWEKIKREEKRSTVYGTGKGMLDSIPKSLPALSRADKIQKKAARVGFDWDDVAGAWEKVDEERAEIAELLRKSGKAVSDKQKSRKKMIREEIGDLLFSVVNVARKLEIDPEDALQQANKKFIRRFSGIEDDLSARQMTVSEMDSLWKQVKASEKMV</sequence>
<dbReference type="PANTHER" id="PTHR30522:SF0">
    <property type="entry name" value="NUCLEOSIDE TRIPHOSPHATE PYROPHOSPHOHYDROLASE"/>
    <property type="match status" value="1"/>
</dbReference>
<proteinExistence type="predicted"/>
<dbReference type="GO" id="GO:0006950">
    <property type="term" value="P:response to stress"/>
    <property type="evidence" value="ECO:0007669"/>
    <property type="project" value="UniProtKB-ARBA"/>
</dbReference>
<dbReference type="CDD" id="cd11529">
    <property type="entry name" value="NTP-PPase_MazG_Cterm"/>
    <property type="match status" value="1"/>
</dbReference>
<accession>A0A1F4T689</accession>
<dbReference type="GO" id="GO:0047429">
    <property type="term" value="F:nucleoside triphosphate diphosphatase activity"/>
    <property type="evidence" value="ECO:0007669"/>
    <property type="project" value="InterPro"/>
</dbReference>
<dbReference type="Pfam" id="PF03819">
    <property type="entry name" value="MazG"/>
    <property type="match status" value="2"/>
</dbReference>
<dbReference type="FunFam" id="1.10.287.1080:FF:000001">
    <property type="entry name" value="Nucleoside triphosphate pyrophosphohydrolase"/>
    <property type="match status" value="1"/>
</dbReference>
<keyword evidence="2" id="KW-0378">Hydrolase</keyword>
<dbReference type="AlphaFoldDB" id="A0A1F4T689"/>
<gene>
    <name evidence="2" type="ORF">A3K49_04510</name>
</gene>
<comment type="caution">
    <text evidence="2">The sequence shown here is derived from an EMBL/GenBank/DDBJ whole genome shotgun (WGS) entry which is preliminary data.</text>
</comment>
<dbReference type="SUPFAM" id="SSF101386">
    <property type="entry name" value="all-alpha NTP pyrophosphatases"/>
    <property type="match status" value="2"/>
</dbReference>
<dbReference type="InterPro" id="IPR048015">
    <property type="entry name" value="NTP-PPase_MazG-like_N"/>
</dbReference>
<dbReference type="InterPro" id="IPR011551">
    <property type="entry name" value="NTP_PyrPHydrolase_MazG"/>
</dbReference>
<dbReference type="NCBIfam" id="NF007113">
    <property type="entry name" value="PRK09562.1"/>
    <property type="match status" value="1"/>
</dbReference>
<dbReference type="EMBL" id="MEUG01000001">
    <property type="protein sequence ID" value="OGC28228.1"/>
    <property type="molecule type" value="Genomic_DNA"/>
</dbReference>
<evidence type="ECO:0000259" key="1">
    <source>
        <dbReference type="Pfam" id="PF03819"/>
    </source>
</evidence>
<reference evidence="2 3" key="1">
    <citation type="journal article" date="2016" name="Nat. Commun.">
        <title>Thousands of microbial genomes shed light on interconnected biogeochemical processes in an aquifer system.</title>
        <authorList>
            <person name="Anantharaman K."/>
            <person name="Brown C.T."/>
            <person name="Hug L.A."/>
            <person name="Sharon I."/>
            <person name="Castelle C.J."/>
            <person name="Probst A.J."/>
            <person name="Thomas B.C."/>
            <person name="Singh A."/>
            <person name="Wilkins M.J."/>
            <person name="Karaoz U."/>
            <person name="Brodie E.L."/>
            <person name="Williams K.H."/>
            <person name="Hubbard S.S."/>
            <person name="Banfield J.F."/>
        </authorList>
    </citation>
    <scope>NUCLEOTIDE SEQUENCE [LARGE SCALE GENOMIC DNA]</scope>
</reference>
<dbReference type="GO" id="GO:0046047">
    <property type="term" value="P:TTP catabolic process"/>
    <property type="evidence" value="ECO:0007669"/>
    <property type="project" value="TreeGrafter"/>
</dbReference>
<dbReference type="GO" id="GO:0046076">
    <property type="term" value="P:dTTP catabolic process"/>
    <property type="evidence" value="ECO:0007669"/>
    <property type="project" value="TreeGrafter"/>
</dbReference>
<dbReference type="PANTHER" id="PTHR30522">
    <property type="entry name" value="NUCLEOSIDE TRIPHOSPHATE PYROPHOSPHOHYDROLASE"/>
    <property type="match status" value="1"/>
</dbReference>